<evidence type="ECO:0000313" key="2">
    <source>
        <dbReference type="Proteomes" id="UP000254572"/>
    </source>
</evidence>
<organism evidence="1 2">
    <name type="scientific">Cardiobacterium valvarum</name>
    <dbReference type="NCBI Taxonomy" id="194702"/>
    <lineage>
        <taxon>Bacteria</taxon>
        <taxon>Pseudomonadati</taxon>
        <taxon>Pseudomonadota</taxon>
        <taxon>Gammaproteobacteria</taxon>
        <taxon>Cardiobacteriales</taxon>
        <taxon>Cardiobacteriaceae</taxon>
        <taxon>Cardiobacterium</taxon>
    </lineage>
</organism>
<reference evidence="1 2" key="1">
    <citation type="submission" date="2018-06" db="EMBL/GenBank/DDBJ databases">
        <authorList>
            <consortium name="Pathogen Informatics"/>
            <person name="Doyle S."/>
        </authorList>
    </citation>
    <scope>NUCLEOTIDE SEQUENCE [LARGE SCALE GENOMIC DNA]</scope>
    <source>
        <strain evidence="1 2">NCTC13294</strain>
    </source>
</reference>
<name>A0A381EBW6_9GAMM</name>
<dbReference type="RefSeq" id="WP_115612105.1">
    <property type="nucleotide sequence ID" value="NZ_JBHLZC010000003.1"/>
</dbReference>
<proteinExistence type="predicted"/>
<dbReference type="EMBL" id="UFUW01000001">
    <property type="protein sequence ID" value="SUX24514.1"/>
    <property type="molecule type" value="Genomic_DNA"/>
</dbReference>
<protein>
    <submittedName>
        <fullName evidence="1">Uncharacterized protein</fullName>
    </submittedName>
</protein>
<accession>A0A381EBW6</accession>
<gene>
    <name evidence="1" type="ORF">NCTC13294_01912</name>
</gene>
<evidence type="ECO:0000313" key="1">
    <source>
        <dbReference type="EMBL" id="SUX24514.1"/>
    </source>
</evidence>
<dbReference type="Proteomes" id="UP000254572">
    <property type="component" value="Unassembled WGS sequence"/>
</dbReference>
<dbReference type="OrthoDB" id="9899572at2"/>
<keyword evidence="2" id="KW-1185">Reference proteome</keyword>
<dbReference type="AlphaFoldDB" id="A0A381EBW6"/>
<sequence length="101" mass="10764">MTIKPVCSTVSLLESHLCAIPVAAIRDALSLDDSGVSRIKTGDRRLSFKEFCTLIALPSPAQPQGLALAPAKAIIITPELFRALRDLARDSLNMMSEDGAA</sequence>